<evidence type="ECO:0000313" key="1">
    <source>
        <dbReference type="EMBL" id="OOS24838.1"/>
    </source>
</evidence>
<reference evidence="1 2" key="1">
    <citation type="submission" date="2017-02" db="EMBL/GenBank/DDBJ databases">
        <title>Draft genome sequence of Moraxella pluranimalium CCUG 54913T type strain.</title>
        <authorList>
            <person name="Salva-Serra F."/>
            <person name="Engstrom-Jakobsson H."/>
            <person name="Thorell K."/>
            <person name="Jaen-Luchoro D."/>
            <person name="Gonzales-Siles L."/>
            <person name="Karlsson R."/>
            <person name="Yazdan S."/>
            <person name="Boulund F."/>
            <person name="Johnning A."/>
            <person name="Engstrand L."/>
            <person name="Kristiansson E."/>
            <person name="Moore E."/>
        </authorList>
    </citation>
    <scope>NUCLEOTIDE SEQUENCE [LARGE SCALE GENOMIC DNA]</scope>
    <source>
        <strain evidence="1 2">CCUG 54913</strain>
    </source>
</reference>
<evidence type="ECO:0000313" key="2">
    <source>
        <dbReference type="Proteomes" id="UP000189800"/>
    </source>
</evidence>
<name>A0A1T0CR42_9GAMM</name>
<dbReference type="AlphaFoldDB" id="A0A1T0CR42"/>
<keyword evidence="2" id="KW-1185">Reference proteome</keyword>
<sequence>MTKYTDDFKPSVILSDLAIAFAVFNGKTHTGDHGLGYHTDSDYIYIAPVWQIVAVRGAA</sequence>
<dbReference type="EMBL" id="MUYU01000008">
    <property type="protein sequence ID" value="OOS24838.1"/>
    <property type="molecule type" value="Genomic_DNA"/>
</dbReference>
<gene>
    <name evidence="1" type="ORF">B0680_03420</name>
</gene>
<protein>
    <submittedName>
        <fullName evidence="1">Uncharacterized protein</fullName>
    </submittedName>
</protein>
<accession>A0A1T0CR42</accession>
<proteinExistence type="predicted"/>
<organism evidence="1 2">
    <name type="scientific">Moraxella pluranimalium</name>
    <dbReference type="NCBI Taxonomy" id="470453"/>
    <lineage>
        <taxon>Bacteria</taxon>
        <taxon>Pseudomonadati</taxon>
        <taxon>Pseudomonadota</taxon>
        <taxon>Gammaproteobacteria</taxon>
        <taxon>Moraxellales</taxon>
        <taxon>Moraxellaceae</taxon>
        <taxon>Moraxella</taxon>
    </lineage>
</organism>
<dbReference type="Proteomes" id="UP000189800">
    <property type="component" value="Unassembled WGS sequence"/>
</dbReference>
<comment type="caution">
    <text evidence="1">The sequence shown here is derived from an EMBL/GenBank/DDBJ whole genome shotgun (WGS) entry which is preliminary data.</text>
</comment>